<gene>
    <name evidence="1" type="ORF">ABR75_08080</name>
</gene>
<dbReference type="Proteomes" id="UP000051017">
    <property type="component" value="Unassembled WGS sequence"/>
</dbReference>
<evidence type="ECO:0000313" key="2">
    <source>
        <dbReference type="Proteomes" id="UP000051017"/>
    </source>
</evidence>
<dbReference type="EMBL" id="LIBJ01000061">
    <property type="protein sequence ID" value="KRO48795.1"/>
    <property type="molecule type" value="Genomic_DNA"/>
</dbReference>
<name>A0A0R2QI53_9ACTN</name>
<sequence>MSDDSQYLEYIGVYNADASVWGEVSYWFGARIGVRHCSLCDVTHGMFRKRADWVQCAESLGVAFTTYHRDDAPHDVLIAANGNYPIVLGRTNSSLEVVLDNVQMKHAVVHPKA</sequence>
<protein>
    <submittedName>
        <fullName evidence="1">Uncharacterized protein</fullName>
    </submittedName>
</protein>
<comment type="caution">
    <text evidence="1">The sequence shown here is derived from an EMBL/GenBank/DDBJ whole genome shotgun (WGS) entry which is preliminary data.</text>
</comment>
<organism evidence="1 2">
    <name type="scientific">Acidimicrobiia bacterium BACL6 MAG-120924-bin43</name>
    <dbReference type="NCBI Taxonomy" id="1655583"/>
    <lineage>
        <taxon>Bacteria</taxon>
        <taxon>Bacillati</taxon>
        <taxon>Actinomycetota</taxon>
        <taxon>Acidimicrobiia</taxon>
        <taxon>acIV cluster</taxon>
    </lineage>
</organism>
<accession>A0A0R2QI53</accession>
<reference evidence="1 2" key="1">
    <citation type="submission" date="2015-10" db="EMBL/GenBank/DDBJ databases">
        <title>Metagenome-Assembled Genomes uncover a global brackish microbiome.</title>
        <authorList>
            <person name="Hugerth L.W."/>
            <person name="Larsson J."/>
            <person name="Alneberg J."/>
            <person name="Lindh M.V."/>
            <person name="Legrand C."/>
            <person name="Pinhassi J."/>
            <person name="Andersson A.F."/>
        </authorList>
    </citation>
    <scope>NUCLEOTIDE SEQUENCE [LARGE SCALE GENOMIC DNA]</scope>
    <source>
        <strain evidence="1">BACL6 MAG-120924-bin43</strain>
    </source>
</reference>
<proteinExistence type="predicted"/>
<evidence type="ECO:0000313" key="1">
    <source>
        <dbReference type="EMBL" id="KRO48795.1"/>
    </source>
</evidence>
<dbReference type="AlphaFoldDB" id="A0A0R2QI53"/>